<dbReference type="SUPFAM" id="SSF46689">
    <property type="entry name" value="Homeodomain-like"/>
    <property type="match status" value="1"/>
</dbReference>
<evidence type="ECO:0000256" key="4">
    <source>
        <dbReference type="PROSITE-ProRule" id="PRU00108"/>
    </source>
</evidence>
<feature type="compositionally biased region" description="Polar residues" evidence="6">
    <location>
        <begin position="8"/>
        <end position="31"/>
    </location>
</feature>
<organism evidence="8 9">
    <name type="scientific">Phanerochaete carnosa (strain HHB-10118-sp)</name>
    <name type="common">White-rot fungus</name>
    <name type="synonym">Peniophora carnosa</name>
    <dbReference type="NCBI Taxonomy" id="650164"/>
    <lineage>
        <taxon>Eukaryota</taxon>
        <taxon>Fungi</taxon>
        <taxon>Dikarya</taxon>
        <taxon>Basidiomycota</taxon>
        <taxon>Agaricomycotina</taxon>
        <taxon>Agaricomycetes</taxon>
        <taxon>Polyporales</taxon>
        <taxon>Phanerochaetaceae</taxon>
        <taxon>Phanerochaete</taxon>
    </lineage>
</organism>
<accession>K5WCY8</accession>
<keyword evidence="2 4" id="KW-0371">Homeobox</keyword>
<dbReference type="RefSeq" id="XP_007391193.1">
    <property type="nucleotide sequence ID" value="XM_007391131.1"/>
</dbReference>
<dbReference type="GO" id="GO:0005634">
    <property type="term" value="C:nucleus"/>
    <property type="evidence" value="ECO:0007669"/>
    <property type="project" value="UniProtKB-SubCell"/>
</dbReference>
<dbReference type="KEGG" id="pco:PHACADRAFT_204947"/>
<feature type="compositionally biased region" description="Low complexity" evidence="6">
    <location>
        <begin position="134"/>
        <end position="150"/>
    </location>
</feature>
<evidence type="ECO:0000313" key="9">
    <source>
        <dbReference type="Proteomes" id="UP000008370"/>
    </source>
</evidence>
<feature type="domain" description="Homeobox" evidence="7">
    <location>
        <begin position="38"/>
        <end position="98"/>
    </location>
</feature>
<dbReference type="EMBL" id="JH930468">
    <property type="protein sequence ID" value="EKM61793.1"/>
    <property type="molecule type" value="Genomic_DNA"/>
</dbReference>
<evidence type="ECO:0000256" key="2">
    <source>
        <dbReference type="ARBA" id="ARBA00023155"/>
    </source>
</evidence>
<dbReference type="Gene3D" id="1.10.10.60">
    <property type="entry name" value="Homeodomain-like"/>
    <property type="match status" value="1"/>
</dbReference>
<dbReference type="InterPro" id="IPR052631">
    <property type="entry name" value="Paired_homeobox_Bicoid"/>
</dbReference>
<evidence type="ECO:0000256" key="6">
    <source>
        <dbReference type="SAM" id="MobiDB-lite"/>
    </source>
</evidence>
<dbReference type="GO" id="GO:1990837">
    <property type="term" value="F:sequence-specific double-stranded DNA binding"/>
    <property type="evidence" value="ECO:0007669"/>
    <property type="project" value="TreeGrafter"/>
</dbReference>
<dbReference type="SMART" id="SM00389">
    <property type="entry name" value="HOX"/>
    <property type="match status" value="1"/>
</dbReference>
<feature type="region of interest" description="Disordered" evidence="6">
    <location>
        <begin position="183"/>
        <end position="227"/>
    </location>
</feature>
<keyword evidence="1 4" id="KW-0238">DNA-binding</keyword>
<dbReference type="AlphaFoldDB" id="K5WCY8"/>
<dbReference type="STRING" id="650164.K5WCY8"/>
<evidence type="ECO:0000256" key="1">
    <source>
        <dbReference type="ARBA" id="ARBA00023125"/>
    </source>
</evidence>
<feature type="region of interest" description="Disordered" evidence="6">
    <location>
        <begin position="1"/>
        <end position="44"/>
    </location>
</feature>
<sequence>MSLLESPRSPSLFRTSSATSVGSVDTQSSLDDTAIDGELPRRTRKRFTSTQLMMLEHLYHQTSHPTREQREAVAKEASIELRSVTVWFQNKRQTERKVALHNNPAGTDDPTLSAMLFPTIADARGRRISHHASRSPPLSAVSASSSSSVRTVRNHMYHHHSHPHQQRRPTVSLGALKRPSLDAIATRAERPEPRTPPRARTYSIPEDPRSLYEHMPSSPPSPLSPAVERDRDLLDFGLRRRPRAKPTLEWACAAARLSGNKSAREEDRDGDVDMMVLDITGGDTEDEMDLPHEALTPSSSLSSQATVWRRSGNVRPIVPLDVNATPKPAAKTVSQNDVMEAALALCGLGEAR</sequence>
<dbReference type="PROSITE" id="PS00027">
    <property type="entry name" value="HOMEOBOX_1"/>
    <property type="match status" value="1"/>
</dbReference>
<keyword evidence="9" id="KW-1185">Reference proteome</keyword>
<reference evidence="8 9" key="1">
    <citation type="journal article" date="2012" name="BMC Genomics">
        <title>Comparative genomics of the white-rot fungi, Phanerochaete carnosa and P. chrysosporium, to elucidate the genetic basis of the distinct wood types they colonize.</title>
        <authorList>
            <person name="Suzuki H."/>
            <person name="MacDonald J."/>
            <person name="Syed K."/>
            <person name="Salamov A."/>
            <person name="Hori C."/>
            <person name="Aerts A."/>
            <person name="Henrissat B."/>
            <person name="Wiebenga A."/>
            <person name="vanKuyk P.A."/>
            <person name="Barry K."/>
            <person name="Lindquist E."/>
            <person name="LaButti K."/>
            <person name="Lapidus A."/>
            <person name="Lucas S."/>
            <person name="Coutinho P."/>
            <person name="Gong Y."/>
            <person name="Samejima M."/>
            <person name="Mahadevan R."/>
            <person name="Abou-Zaid M."/>
            <person name="de Vries R.P."/>
            <person name="Igarashi K."/>
            <person name="Yadav J.S."/>
            <person name="Grigoriev I.V."/>
            <person name="Master E.R."/>
        </authorList>
    </citation>
    <scope>NUCLEOTIDE SEQUENCE [LARGE SCALE GENOMIC DNA]</scope>
    <source>
        <strain evidence="8 9">HHB-10118-sp</strain>
    </source>
</reference>
<dbReference type="PANTHER" id="PTHR46255">
    <property type="entry name" value="SHORT STATURE HOMEOBOX"/>
    <property type="match status" value="1"/>
</dbReference>
<evidence type="ECO:0000256" key="3">
    <source>
        <dbReference type="ARBA" id="ARBA00023242"/>
    </source>
</evidence>
<protein>
    <recommendedName>
        <fullName evidence="7">Homeobox domain-containing protein</fullName>
    </recommendedName>
</protein>
<dbReference type="CDD" id="cd00086">
    <property type="entry name" value="homeodomain"/>
    <property type="match status" value="1"/>
</dbReference>
<dbReference type="GeneID" id="18912318"/>
<dbReference type="InterPro" id="IPR017970">
    <property type="entry name" value="Homeobox_CS"/>
</dbReference>
<evidence type="ECO:0000256" key="5">
    <source>
        <dbReference type="RuleBase" id="RU000682"/>
    </source>
</evidence>
<gene>
    <name evidence="8" type="ORF">PHACADRAFT_204947</name>
</gene>
<evidence type="ECO:0000313" key="8">
    <source>
        <dbReference type="EMBL" id="EKM61793.1"/>
    </source>
</evidence>
<keyword evidence="3 4" id="KW-0539">Nucleus</keyword>
<dbReference type="InterPro" id="IPR001356">
    <property type="entry name" value="HD"/>
</dbReference>
<dbReference type="Proteomes" id="UP000008370">
    <property type="component" value="Unassembled WGS sequence"/>
</dbReference>
<dbReference type="Pfam" id="PF00046">
    <property type="entry name" value="Homeodomain"/>
    <property type="match status" value="1"/>
</dbReference>
<dbReference type="PROSITE" id="PS50071">
    <property type="entry name" value="HOMEOBOX_2"/>
    <property type="match status" value="1"/>
</dbReference>
<dbReference type="PANTHER" id="PTHR46255:SF3">
    <property type="entry name" value="HOMEOBOX DOMAIN-CONTAINING PROTEIN"/>
    <property type="match status" value="1"/>
</dbReference>
<dbReference type="OrthoDB" id="6159439at2759"/>
<feature type="region of interest" description="Disordered" evidence="6">
    <location>
        <begin position="127"/>
        <end position="150"/>
    </location>
</feature>
<dbReference type="InterPro" id="IPR009057">
    <property type="entry name" value="Homeodomain-like_sf"/>
</dbReference>
<dbReference type="HOGENOM" id="CLU_787793_0_0_1"/>
<evidence type="ECO:0000259" key="7">
    <source>
        <dbReference type="PROSITE" id="PS50071"/>
    </source>
</evidence>
<feature type="DNA-binding region" description="Homeobox" evidence="4">
    <location>
        <begin position="40"/>
        <end position="99"/>
    </location>
</feature>
<proteinExistence type="predicted"/>
<comment type="subcellular location">
    <subcellularLocation>
        <location evidence="4 5">Nucleus</location>
    </subcellularLocation>
</comment>
<dbReference type="GO" id="GO:0000981">
    <property type="term" value="F:DNA-binding transcription factor activity, RNA polymerase II-specific"/>
    <property type="evidence" value="ECO:0007669"/>
    <property type="project" value="InterPro"/>
</dbReference>
<dbReference type="InParanoid" id="K5WCY8"/>
<name>K5WCY8_PHACS</name>